<dbReference type="Proteomes" id="UP000550707">
    <property type="component" value="Unassembled WGS sequence"/>
</dbReference>
<keyword evidence="2" id="KW-1185">Reference proteome</keyword>
<reference evidence="1 2" key="1">
    <citation type="journal article" date="2020" name="Nature">
        <title>Six reference-quality genomes reveal evolution of bat adaptations.</title>
        <authorList>
            <person name="Jebb D."/>
            <person name="Huang Z."/>
            <person name="Pippel M."/>
            <person name="Hughes G.M."/>
            <person name="Lavrichenko K."/>
            <person name="Devanna P."/>
            <person name="Winkler S."/>
            <person name="Jermiin L.S."/>
            <person name="Skirmuntt E.C."/>
            <person name="Katzourakis A."/>
            <person name="Burkitt-Gray L."/>
            <person name="Ray D.A."/>
            <person name="Sullivan K.A.M."/>
            <person name="Roscito J.G."/>
            <person name="Kirilenko B.M."/>
            <person name="Davalos L.M."/>
            <person name="Corthals A.P."/>
            <person name="Power M.L."/>
            <person name="Jones G."/>
            <person name="Ransome R.D."/>
            <person name="Dechmann D.K.N."/>
            <person name="Locatelli A.G."/>
            <person name="Puechmaille S.J."/>
            <person name="Fedrigo O."/>
            <person name="Jarvis E.D."/>
            <person name="Hiller M."/>
            <person name="Vernes S.C."/>
            <person name="Myers E.W."/>
            <person name="Teeling E.C."/>
        </authorList>
    </citation>
    <scope>NUCLEOTIDE SEQUENCE [LARGE SCALE GENOMIC DNA]</scope>
    <source>
        <strain evidence="1">MMolMol1</strain>
        <tissue evidence="1">Muscle</tissue>
    </source>
</reference>
<comment type="caution">
    <text evidence="1">The sequence shown here is derived from an EMBL/GenBank/DDBJ whole genome shotgun (WGS) entry which is preliminary data.</text>
</comment>
<name>A0A7J8C8K7_MOLMO</name>
<gene>
    <name evidence="1" type="ORF">HJG59_009889</name>
</gene>
<evidence type="ECO:0000313" key="1">
    <source>
        <dbReference type="EMBL" id="KAF6407208.1"/>
    </source>
</evidence>
<protein>
    <submittedName>
        <fullName evidence="1">Uncharacterized protein</fullName>
    </submittedName>
</protein>
<sequence>MINNLLHLEPVRFSSPNQTPGWVRKRGVSLSSPLCPALITVRPTRAEGRGTGGWGTLGPHPPLCASVFSLPWWAGGSSILNLPRFGEGWDRGPECCKVLWDLRMKQGGWGKVPPALPLPGLPVLLPDDTHL</sequence>
<dbReference type="AlphaFoldDB" id="A0A7J8C8K7"/>
<organism evidence="1 2">
    <name type="scientific">Molossus molossus</name>
    <name type="common">Pallas' mastiff bat</name>
    <name type="synonym">Vespertilio molossus</name>
    <dbReference type="NCBI Taxonomy" id="27622"/>
    <lineage>
        <taxon>Eukaryota</taxon>
        <taxon>Metazoa</taxon>
        <taxon>Chordata</taxon>
        <taxon>Craniata</taxon>
        <taxon>Vertebrata</taxon>
        <taxon>Euteleostomi</taxon>
        <taxon>Mammalia</taxon>
        <taxon>Eutheria</taxon>
        <taxon>Laurasiatheria</taxon>
        <taxon>Chiroptera</taxon>
        <taxon>Yangochiroptera</taxon>
        <taxon>Molossidae</taxon>
        <taxon>Molossus</taxon>
    </lineage>
</organism>
<dbReference type="EMBL" id="JACASF010000021">
    <property type="protein sequence ID" value="KAF6407208.1"/>
    <property type="molecule type" value="Genomic_DNA"/>
</dbReference>
<evidence type="ECO:0000313" key="2">
    <source>
        <dbReference type="Proteomes" id="UP000550707"/>
    </source>
</evidence>
<dbReference type="InParanoid" id="A0A7J8C8K7"/>
<proteinExistence type="predicted"/>
<accession>A0A7J8C8K7</accession>